<feature type="chain" id="PRO_5046791226" description="Outer membrane lipoprotein-sorting protein" evidence="1">
    <location>
        <begin position="26"/>
        <end position="281"/>
    </location>
</feature>
<evidence type="ECO:0000313" key="2">
    <source>
        <dbReference type="EMBL" id="MFC3192768.1"/>
    </source>
</evidence>
<evidence type="ECO:0000313" key="3">
    <source>
        <dbReference type="Proteomes" id="UP001595533"/>
    </source>
</evidence>
<keyword evidence="3" id="KW-1185">Reference proteome</keyword>
<evidence type="ECO:0008006" key="4">
    <source>
        <dbReference type="Google" id="ProtNLM"/>
    </source>
</evidence>
<dbReference type="RefSeq" id="WP_157892553.1">
    <property type="nucleotide sequence ID" value="NZ_JBHRTS010000001.1"/>
</dbReference>
<dbReference type="Proteomes" id="UP001595533">
    <property type="component" value="Unassembled WGS sequence"/>
</dbReference>
<keyword evidence="1" id="KW-0732">Signal</keyword>
<gene>
    <name evidence="2" type="ORF">ACFODZ_00815</name>
</gene>
<reference evidence="3" key="1">
    <citation type="journal article" date="2019" name="Int. J. Syst. Evol. Microbiol.">
        <title>The Global Catalogue of Microorganisms (GCM) 10K type strain sequencing project: providing services to taxonomists for standard genome sequencing and annotation.</title>
        <authorList>
            <consortium name="The Broad Institute Genomics Platform"/>
            <consortium name="The Broad Institute Genome Sequencing Center for Infectious Disease"/>
            <person name="Wu L."/>
            <person name="Ma J."/>
        </authorList>
    </citation>
    <scope>NUCLEOTIDE SEQUENCE [LARGE SCALE GENOMIC DNA]</scope>
    <source>
        <strain evidence="3">KCTC 42953</strain>
    </source>
</reference>
<organism evidence="2 3">
    <name type="scientific">Marinicella sediminis</name>
    <dbReference type="NCBI Taxonomy" id="1792834"/>
    <lineage>
        <taxon>Bacteria</taxon>
        <taxon>Pseudomonadati</taxon>
        <taxon>Pseudomonadota</taxon>
        <taxon>Gammaproteobacteria</taxon>
        <taxon>Lysobacterales</taxon>
        <taxon>Marinicellaceae</taxon>
        <taxon>Marinicella</taxon>
    </lineage>
</organism>
<proteinExistence type="predicted"/>
<dbReference type="EMBL" id="JBHRTS010000001">
    <property type="protein sequence ID" value="MFC3192768.1"/>
    <property type="molecule type" value="Genomic_DNA"/>
</dbReference>
<comment type="caution">
    <text evidence="2">The sequence shown here is derived from an EMBL/GenBank/DDBJ whole genome shotgun (WGS) entry which is preliminary data.</text>
</comment>
<evidence type="ECO:0000256" key="1">
    <source>
        <dbReference type="SAM" id="SignalP"/>
    </source>
</evidence>
<protein>
    <recommendedName>
        <fullName evidence="4">Outer membrane lipoprotein-sorting protein</fullName>
    </recommendedName>
</protein>
<sequence>MNTMNRNALWICFSWLLISPFQLLAGPEYANQKTQQLIEAMVTAHGGIERWREAPAISYQTVMHNNYHGKNELAWWVARETIDQQTRQVHQDWFLDDAHIAYDGNQVWANNWQKANPPTAMLYFFYYFVNLPWLTQDDGVRLSAVSEFVWPGHGGKSYHEIKMTFKDNPVVGKSQLDYFVLYIDPETHLLAGYQYAVGNRAFLDALGQPKERQLFGPMWRLITKNQTVDGLVFPAAFRTMPEANERIVGNHLILNVDVTTPLNSQQLVPPAGAVIQPEAHR</sequence>
<name>A0ABV7J3R9_9GAMM</name>
<accession>A0ABV7J3R9</accession>
<feature type="signal peptide" evidence="1">
    <location>
        <begin position="1"/>
        <end position="25"/>
    </location>
</feature>